<organism evidence="2 3">
    <name type="scientific">Stakelama flava</name>
    <dbReference type="NCBI Taxonomy" id="2860338"/>
    <lineage>
        <taxon>Bacteria</taxon>
        <taxon>Pseudomonadati</taxon>
        <taxon>Pseudomonadota</taxon>
        <taxon>Alphaproteobacteria</taxon>
        <taxon>Sphingomonadales</taxon>
        <taxon>Sphingomonadaceae</taxon>
        <taxon>Stakelama</taxon>
    </lineage>
</organism>
<dbReference type="Proteomes" id="UP001197214">
    <property type="component" value="Unassembled WGS sequence"/>
</dbReference>
<dbReference type="RefSeq" id="WP_219236755.1">
    <property type="nucleotide sequence ID" value="NZ_JAHWZX010000001.1"/>
</dbReference>
<dbReference type="Pfam" id="PF11003">
    <property type="entry name" value="DUF2842"/>
    <property type="match status" value="1"/>
</dbReference>
<evidence type="ECO:0000313" key="3">
    <source>
        <dbReference type="Proteomes" id="UP001197214"/>
    </source>
</evidence>
<accession>A0ABS6XHS0</accession>
<keyword evidence="3" id="KW-1185">Reference proteome</keyword>
<feature type="transmembrane region" description="Helical" evidence="1">
    <location>
        <begin position="41"/>
        <end position="59"/>
    </location>
</feature>
<name>A0ABS6XHS0_9SPHN</name>
<dbReference type="InterPro" id="IPR021265">
    <property type="entry name" value="DUF2842"/>
</dbReference>
<protein>
    <submittedName>
        <fullName evidence="2">DUF2842 domain-containing protein</fullName>
    </submittedName>
</protein>
<evidence type="ECO:0000313" key="2">
    <source>
        <dbReference type="EMBL" id="MBW4329383.1"/>
    </source>
</evidence>
<keyword evidence="1" id="KW-0812">Transmembrane</keyword>
<dbReference type="EMBL" id="JAHWZX010000001">
    <property type="protein sequence ID" value="MBW4329383.1"/>
    <property type="molecule type" value="Genomic_DNA"/>
</dbReference>
<evidence type="ECO:0000256" key="1">
    <source>
        <dbReference type="SAM" id="Phobius"/>
    </source>
</evidence>
<reference evidence="2 3" key="1">
    <citation type="submission" date="2021-07" db="EMBL/GenBank/DDBJ databases">
        <title>Stakelama flava sp. nov., a novel endophytic bacterium isolated from branch of Kandelia candel.</title>
        <authorList>
            <person name="Tuo L."/>
        </authorList>
    </citation>
    <scope>NUCLEOTIDE SEQUENCE [LARGE SCALE GENOMIC DNA]</scope>
    <source>
        <strain evidence="2 3">CBK3Z-3</strain>
    </source>
</reference>
<gene>
    <name evidence="2" type="ORF">KY084_00630</name>
</gene>
<feature type="transmembrane region" description="Helical" evidence="1">
    <location>
        <begin position="12"/>
        <end position="35"/>
    </location>
</feature>
<comment type="caution">
    <text evidence="2">The sequence shown here is derived from an EMBL/GenBank/DDBJ whole genome shotgun (WGS) entry which is preliminary data.</text>
</comment>
<keyword evidence="1" id="KW-0472">Membrane</keyword>
<keyword evidence="1" id="KW-1133">Transmembrane helix</keyword>
<sequence length="69" mass="7928">MQPTWRKPAGMFAILALIVAWVILVASFSSQIAALAWPLQALIYFVTGIMWIAPLKPLLRWMETGRWRE</sequence>
<proteinExistence type="predicted"/>